<dbReference type="EMBL" id="STGU01000007">
    <property type="protein sequence ID" value="THV34825.1"/>
    <property type="molecule type" value="Genomic_DNA"/>
</dbReference>
<accession>A0A4S8PXL3</accession>
<dbReference type="Proteomes" id="UP000307378">
    <property type="component" value="Unassembled WGS sequence"/>
</dbReference>
<proteinExistence type="predicted"/>
<evidence type="ECO:0000256" key="1">
    <source>
        <dbReference type="SAM" id="MobiDB-lite"/>
    </source>
</evidence>
<evidence type="ECO:0000313" key="3">
    <source>
        <dbReference type="Proteomes" id="UP000307378"/>
    </source>
</evidence>
<evidence type="ECO:0000313" key="2">
    <source>
        <dbReference type="EMBL" id="THV34825.1"/>
    </source>
</evidence>
<feature type="region of interest" description="Disordered" evidence="1">
    <location>
        <begin position="333"/>
        <end position="390"/>
    </location>
</feature>
<comment type="caution">
    <text evidence="2">The sequence shown here is derived from an EMBL/GenBank/DDBJ whole genome shotgun (WGS) entry which is preliminary data.</text>
</comment>
<name>A0A4S8PXL3_9HYPH</name>
<organism evidence="2 3">
    <name type="scientific">Rhizobium rosettiformans W3</name>
    <dbReference type="NCBI Taxonomy" id="538378"/>
    <lineage>
        <taxon>Bacteria</taxon>
        <taxon>Pseudomonadati</taxon>
        <taxon>Pseudomonadota</taxon>
        <taxon>Alphaproteobacteria</taxon>
        <taxon>Hyphomicrobiales</taxon>
        <taxon>Rhizobiaceae</taxon>
        <taxon>Rhizobium/Agrobacterium group</taxon>
        <taxon>Rhizobium</taxon>
    </lineage>
</organism>
<sequence length="390" mass="42624">MRPMSHPPRHPSFRFDLHSDILRYVGAVICPANANWDPDVPSRIVSSIAMILLMGGAMPTAAEASALCERLRDRLVLVEQGGPSPEINSYASAIAQQNLELRKARQDQRRLRCLTSSIVQIRPDGGNDCGDLATAISRMEANRDILAARLADLRESRAADARAALVTALEANGCGPDQAPLPEEAQRIPYLDTLEEPYRPDRAAEAAYSDPRPSFGILPSGNVRTLCVRTCDGGFFPISSQTSAMNFARDAAQCEQMCPGTQTELFFHAPERSETVDMVSAVTGQPYRDMPNAFLYRNRRTDADPACSCNLQQYYQRMTPRPAVPDYQSSVLDMAPKSKPVPAAHPAATERPLDEASLNVRRVGPAFLPSDKGTIDLRNPAAPGPQPLQE</sequence>
<dbReference type="Pfam" id="PF11064">
    <property type="entry name" value="DUF2865"/>
    <property type="match status" value="1"/>
</dbReference>
<dbReference type="InterPro" id="IPR021293">
    <property type="entry name" value="DUF2865"/>
</dbReference>
<reference evidence="2 3" key="1">
    <citation type="submission" date="2019-04" db="EMBL/GenBank/DDBJ databases">
        <title>genome sequence of strain W3.</title>
        <authorList>
            <person name="Gao J."/>
            <person name="Sun J."/>
        </authorList>
    </citation>
    <scope>NUCLEOTIDE SEQUENCE [LARGE SCALE GENOMIC DNA]</scope>
    <source>
        <strain evidence="2 3">W3</strain>
    </source>
</reference>
<protein>
    <submittedName>
        <fullName evidence="2">DUF2865 domain-containing protein</fullName>
    </submittedName>
</protein>
<gene>
    <name evidence="2" type="ORF">FAA86_14175</name>
</gene>
<dbReference type="AlphaFoldDB" id="A0A4S8PXL3"/>